<protein>
    <submittedName>
        <fullName evidence="1">Helix-turn-helix domain-containing protein</fullName>
    </submittedName>
</protein>
<reference evidence="1 2" key="1">
    <citation type="submission" date="2018-10" db="EMBL/GenBank/DDBJ databases">
        <title>Co-occurring genomic capacity for anaerobic methane metabolism and dissimilatory sulfite reduction discovered in the Korarchaeota.</title>
        <authorList>
            <person name="Mckay L.J."/>
            <person name="Dlakic M."/>
            <person name="Fields M.W."/>
            <person name="Delmont T.O."/>
            <person name="Eren A.M."/>
            <person name="Jay Z.J."/>
            <person name="Klingelsmith K.B."/>
            <person name="Rusch D.B."/>
            <person name="Inskeep W.P."/>
        </authorList>
    </citation>
    <scope>NUCLEOTIDE SEQUENCE [LARGE SCALE GENOMIC DNA]</scope>
    <source>
        <strain evidence="1 2">MDKW</strain>
    </source>
</reference>
<evidence type="ECO:0000313" key="2">
    <source>
        <dbReference type="Proteomes" id="UP000277582"/>
    </source>
</evidence>
<dbReference type="Gene3D" id="1.10.10.10">
    <property type="entry name" value="Winged helix-like DNA-binding domain superfamily/Winged helix DNA-binding domain"/>
    <property type="match status" value="1"/>
</dbReference>
<dbReference type="RefSeq" id="WP_125670875.1">
    <property type="nucleotide sequence ID" value="NZ_RCOS01000062.1"/>
</dbReference>
<dbReference type="InterPro" id="IPR036388">
    <property type="entry name" value="WH-like_DNA-bd_sf"/>
</dbReference>
<dbReference type="EMBL" id="RCOS01000062">
    <property type="protein sequence ID" value="RSN76252.1"/>
    <property type="molecule type" value="Genomic_DNA"/>
</dbReference>
<sequence length="240" mass="27564">MEIRNQKIEIRSIGDGDWYWIPRVIFEDYTPKIGVIGLALYNAYSSYARDKGVAFPSQRTLAEKLGVSIKTIIKYNRVLEANGLIKVERKKGKGKTNLVTLLKVENVKQVQTHPVTGSVKVVKEVQTKENNMKENTIEVDAKASPIDVIDYFKKRVKELKGFCSEIDYGKDGRLAKERLKKYSFDEIKNLIDWYLNSENFEKFGASLSVCLSNFIVNLWKAKKVGERNIESLYPLWREGS</sequence>
<dbReference type="Pfam" id="PF13730">
    <property type="entry name" value="HTH_36"/>
    <property type="match status" value="1"/>
</dbReference>
<organism evidence="1 2">
    <name type="scientific">Candidatus Methanodesulfokora washburnensis</name>
    <dbReference type="NCBI Taxonomy" id="2478471"/>
    <lineage>
        <taxon>Archaea</taxon>
        <taxon>Thermoproteota</taxon>
        <taxon>Candidatus Korarchaeia</taxon>
        <taxon>Candidatus Korarchaeia incertae sedis</taxon>
        <taxon>Candidatus Methanodesulfokora</taxon>
    </lineage>
</organism>
<proteinExistence type="predicted"/>
<keyword evidence="2" id="KW-1185">Reference proteome</keyword>
<accession>A0A429GQG3</accession>
<dbReference type="InterPro" id="IPR036390">
    <property type="entry name" value="WH_DNA-bd_sf"/>
</dbReference>
<dbReference type="SUPFAM" id="SSF46785">
    <property type="entry name" value="Winged helix' DNA-binding domain"/>
    <property type="match status" value="1"/>
</dbReference>
<dbReference type="Proteomes" id="UP000277582">
    <property type="component" value="Unassembled WGS sequence"/>
</dbReference>
<gene>
    <name evidence="1" type="ORF">D6D85_04690</name>
</gene>
<name>A0A429GQG3_9CREN</name>
<evidence type="ECO:0000313" key="1">
    <source>
        <dbReference type="EMBL" id="RSN76252.1"/>
    </source>
</evidence>
<dbReference type="AlphaFoldDB" id="A0A429GQG3"/>
<comment type="caution">
    <text evidence="1">The sequence shown here is derived from an EMBL/GenBank/DDBJ whole genome shotgun (WGS) entry which is preliminary data.</text>
</comment>